<organism evidence="3 4">
    <name type="scientific">Thalassobaculum fulvum</name>
    <dbReference type="NCBI Taxonomy" id="1633335"/>
    <lineage>
        <taxon>Bacteria</taxon>
        <taxon>Pseudomonadati</taxon>
        <taxon>Pseudomonadota</taxon>
        <taxon>Alphaproteobacteria</taxon>
        <taxon>Rhodospirillales</taxon>
        <taxon>Thalassobaculaceae</taxon>
        <taxon>Thalassobaculum</taxon>
    </lineage>
</organism>
<dbReference type="SUPFAM" id="SSF51905">
    <property type="entry name" value="FAD/NAD(P)-binding domain"/>
    <property type="match status" value="1"/>
</dbReference>
<evidence type="ECO:0000313" key="3">
    <source>
        <dbReference type="EMBL" id="GHD53067.1"/>
    </source>
</evidence>
<dbReference type="EMBL" id="BMZS01000006">
    <property type="protein sequence ID" value="GHD53067.1"/>
    <property type="molecule type" value="Genomic_DNA"/>
</dbReference>
<reference evidence="3" key="2">
    <citation type="submission" date="2020-09" db="EMBL/GenBank/DDBJ databases">
        <authorList>
            <person name="Sun Q."/>
            <person name="Kim S."/>
        </authorList>
    </citation>
    <scope>NUCLEOTIDE SEQUENCE</scope>
    <source>
        <strain evidence="3">KCTC 42651</strain>
    </source>
</reference>
<keyword evidence="1" id="KW-0560">Oxidoreductase</keyword>
<dbReference type="PANTHER" id="PTHR13847">
    <property type="entry name" value="SARCOSINE DEHYDROGENASE-RELATED"/>
    <property type="match status" value="1"/>
</dbReference>
<feature type="domain" description="FAD dependent oxidoreductase" evidence="2">
    <location>
        <begin position="41"/>
        <end position="402"/>
    </location>
</feature>
<dbReference type="AlphaFoldDB" id="A0A919CQK9"/>
<dbReference type="InterPro" id="IPR006076">
    <property type="entry name" value="FAD-dep_OxRdtase"/>
</dbReference>
<sequence>MTARVFDASLYRYGELEPSYWEATVERPSVARLGRDETAEVAIIGGGFTGLSCALHLARDHGIGSVVLDAGEPGWGASGRNGGLVCIPPAKASIPELVSRWGRDETARFYRWAIDGCELARTLPAAEGFDVRAQGDGNLEVADHPARLAGLIEHARHLAELTGVPVRTLDRAGFAAVGHGGTEQFGGVHLGVGFALHPLAYALGLLEAAVRRGVRVYGRSPVVAWERDRGGHRLVTADGAAVRARQVVVATNGWTPDGLHPGFDARVLPAISNILVTRPLTADELAAESWNTETGVVNARTLLFYYRLLPDRRLLFGARGDTTGSPDAAGRVQAWMHRRLGELFPSWAGVGVDYRWRGLVAMSRKLVPSIGTLADEPGVHYAFGFHAAGVAAAPMAGKTLADAIALGDAGDRIPAVLRGLPPRFPVSGLRRLALAGAYLWYGACDRLQELRNRTD</sequence>
<protein>
    <submittedName>
        <fullName evidence="3">Oxidoreductase</fullName>
    </submittedName>
</protein>
<accession>A0A919CQK9</accession>
<comment type="caution">
    <text evidence="3">The sequence shown here is derived from an EMBL/GenBank/DDBJ whole genome shotgun (WGS) entry which is preliminary data.</text>
</comment>
<dbReference type="Proteomes" id="UP000630353">
    <property type="component" value="Unassembled WGS sequence"/>
</dbReference>
<dbReference type="GO" id="GO:0005737">
    <property type="term" value="C:cytoplasm"/>
    <property type="evidence" value="ECO:0007669"/>
    <property type="project" value="TreeGrafter"/>
</dbReference>
<proteinExistence type="predicted"/>
<dbReference type="Gene3D" id="3.50.50.60">
    <property type="entry name" value="FAD/NAD(P)-binding domain"/>
    <property type="match status" value="1"/>
</dbReference>
<keyword evidence="4" id="KW-1185">Reference proteome</keyword>
<evidence type="ECO:0000313" key="4">
    <source>
        <dbReference type="Proteomes" id="UP000630353"/>
    </source>
</evidence>
<reference evidence="3" key="1">
    <citation type="journal article" date="2014" name="Int. J. Syst. Evol. Microbiol.">
        <title>Complete genome sequence of Corynebacterium casei LMG S-19264T (=DSM 44701T), isolated from a smear-ripened cheese.</title>
        <authorList>
            <consortium name="US DOE Joint Genome Institute (JGI-PGF)"/>
            <person name="Walter F."/>
            <person name="Albersmeier A."/>
            <person name="Kalinowski J."/>
            <person name="Ruckert C."/>
        </authorList>
    </citation>
    <scope>NUCLEOTIDE SEQUENCE</scope>
    <source>
        <strain evidence="3">KCTC 42651</strain>
    </source>
</reference>
<dbReference type="PANTHER" id="PTHR13847:SF281">
    <property type="entry name" value="FAD DEPENDENT OXIDOREDUCTASE DOMAIN-CONTAINING PROTEIN"/>
    <property type="match status" value="1"/>
</dbReference>
<dbReference type="Pfam" id="PF01266">
    <property type="entry name" value="DAO"/>
    <property type="match status" value="1"/>
</dbReference>
<evidence type="ECO:0000256" key="1">
    <source>
        <dbReference type="ARBA" id="ARBA00023002"/>
    </source>
</evidence>
<dbReference type="InterPro" id="IPR036188">
    <property type="entry name" value="FAD/NAD-bd_sf"/>
</dbReference>
<evidence type="ECO:0000259" key="2">
    <source>
        <dbReference type="Pfam" id="PF01266"/>
    </source>
</evidence>
<dbReference type="GO" id="GO:0016491">
    <property type="term" value="F:oxidoreductase activity"/>
    <property type="evidence" value="ECO:0007669"/>
    <property type="project" value="UniProtKB-KW"/>
</dbReference>
<gene>
    <name evidence="3" type="ORF">GCM10017083_29300</name>
</gene>
<dbReference type="RefSeq" id="WP_189990848.1">
    <property type="nucleotide sequence ID" value="NZ_BMZS01000006.1"/>
</dbReference>
<dbReference type="Gene3D" id="3.30.9.10">
    <property type="entry name" value="D-Amino Acid Oxidase, subunit A, domain 2"/>
    <property type="match status" value="1"/>
</dbReference>
<name>A0A919CQK9_9PROT</name>